<evidence type="ECO:0000313" key="1">
    <source>
        <dbReference type="EMBL" id="PKU76526.1"/>
    </source>
</evidence>
<dbReference type="AlphaFoldDB" id="A0A2I0WLJ1"/>
<dbReference type="EMBL" id="KZ502537">
    <property type="protein sequence ID" value="PKU76526.1"/>
    <property type="molecule type" value="Genomic_DNA"/>
</dbReference>
<reference evidence="1 2" key="2">
    <citation type="journal article" date="2017" name="Nature">
        <title>The Apostasia genome and the evolution of orchids.</title>
        <authorList>
            <person name="Zhang G.Q."/>
            <person name="Liu K.W."/>
            <person name="Li Z."/>
            <person name="Lohaus R."/>
            <person name="Hsiao Y.Y."/>
            <person name="Niu S.C."/>
            <person name="Wang J.Y."/>
            <person name="Lin Y.C."/>
            <person name="Xu Q."/>
            <person name="Chen L.J."/>
            <person name="Yoshida K."/>
            <person name="Fujiwara S."/>
            <person name="Wang Z.W."/>
            <person name="Zhang Y.Q."/>
            <person name="Mitsuda N."/>
            <person name="Wang M."/>
            <person name="Liu G.H."/>
            <person name="Pecoraro L."/>
            <person name="Huang H.X."/>
            <person name="Xiao X.J."/>
            <person name="Lin M."/>
            <person name="Wu X.Y."/>
            <person name="Wu W.L."/>
            <person name="Chen Y.Y."/>
            <person name="Chang S.B."/>
            <person name="Sakamoto S."/>
            <person name="Ohme-Takagi M."/>
            <person name="Yagi M."/>
            <person name="Zeng S.J."/>
            <person name="Shen C.Y."/>
            <person name="Yeh C.M."/>
            <person name="Luo Y.B."/>
            <person name="Tsai W.C."/>
            <person name="Van de Peer Y."/>
            <person name="Liu Z.J."/>
        </authorList>
    </citation>
    <scope>NUCLEOTIDE SEQUENCE [LARGE SCALE GENOMIC DNA]</scope>
    <source>
        <tissue evidence="1">The whole plant</tissue>
    </source>
</reference>
<sequence>MEAKKKMKRIYHFLLFLAERIGEPRAFAQFEFSGDKCESIDLVFMRVSKEEEEISAP</sequence>
<dbReference type="Proteomes" id="UP000233837">
    <property type="component" value="Unassembled WGS sequence"/>
</dbReference>
<organism evidence="1 2">
    <name type="scientific">Dendrobium catenatum</name>
    <dbReference type="NCBI Taxonomy" id="906689"/>
    <lineage>
        <taxon>Eukaryota</taxon>
        <taxon>Viridiplantae</taxon>
        <taxon>Streptophyta</taxon>
        <taxon>Embryophyta</taxon>
        <taxon>Tracheophyta</taxon>
        <taxon>Spermatophyta</taxon>
        <taxon>Magnoliopsida</taxon>
        <taxon>Liliopsida</taxon>
        <taxon>Asparagales</taxon>
        <taxon>Orchidaceae</taxon>
        <taxon>Epidendroideae</taxon>
        <taxon>Malaxideae</taxon>
        <taxon>Dendrobiinae</taxon>
        <taxon>Dendrobium</taxon>
    </lineage>
</organism>
<accession>A0A2I0WLJ1</accession>
<gene>
    <name evidence="1" type="ORF">MA16_Dca001130</name>
</gene>
<protein>
    <submittedName>
        <fullName evidence="1">Uncharacterized protein</fullName>
    </submittedName>
</protein>
<proteinExistence type="predicted"/>
<reference evidence="1 2" key="1">
    <citation type="journal article" date="2016" name="Sci. Rep.">
        <title>The Dendrobium catenatum Lindl. genome sequence provides insights into polysaccharide synthase, floral development and adaptive evolution.</title>
        <authorList>
            <person name="Zhang G.Q."/>
            <person name="Xu Q."/>
            <person name="Bian C."/>
            <person name="Tsai W.C."/>
            <person name="Yeh C.M."/>
            <person name="Liu K.W."/>
            <person name="Yoshida K."/>
            <person name="Zhang L.S."/>
            <person name="Chang S.B."/>
            <person name="Chen F."/>
            <person name="Shi Y."/>
            <person name="Su Y.Y."/>
            <person name="Zhang Y.Q."/>
            <person name="Chen L.J."/>
            <person name="Yin Y."/>
            <person name="Lin M."/>
            <person name="Huang H."/>
            <person name="Deng H."/>
            <person name="Wang Z.W."/>
            <person name="Zhu S.L."/>
            <person name="Zhao X."/>
            <person name="Deng C."/>
            <person name="Niu S.C."/>
            <person name="Huang J."/>
            <person name="Wang M."/>
            <person name="Liu G.H."/>
            <person name="Yang H.J."/>
            <person name="Xiao X.J."/>
            <person name="Hsiao Y.Y."/>
            <person name="Wu W.L."/>
            <person name="Chen Y.Y."/>
            <person name="Mitsuda N."/>
            <person name="Ohme-Takagi M."/>
            <person name="Luo Y.B."/>
            <person name="Van de Peer Y."/>
            <person name="Liu Z.J."/>
        </authorList>
    </citation>
    <scope>NUCLEOTIDE SEQUENCE [LARGE SCALE GENOMIC DNA]</scope>
    <source>
        <tissue evidence="1">The whole plant</tissue>
    </source>
</reference>
<keyword evidence="2" id="KW-1185">Reference proteome</keyword>
<evidence type="ECO:0000313" key="2">
    <source>
        <dbReference type="Proteomes" id="UP000233837"/>
    </source>
</evidence>
<name>A0A2I0WLJ1_9ASPA</name>